<keyword evidence="1" id="KW-0472">Membrane</keyword>
<keyword evidence="1" id="KW-1133">Transmembrane helix</keyword>
<evidence type="ECO:0008006" key="4">
    <source>
        <dbReference type="Google" id="ProtNLM"/>
    </source>
</evidence>
<comment type="caution">
    <text evidence="2">The sequence shown here is derived from an EMBL/GenBank/DDBJ whole genome shotgun (WGS) entry which is preliminary data.</text>
</comment>
<name>A0A8T0J7Q4_CERPU</name>
<keyword evidence="1" id="KW-0812">Transmembrane</keyword>
<protein>
    <recommendedName>
        <fullName evidence="4">Transmembrane protein</fullName>
    </recommendedName>
</protein>
<gene>
    <name evidence="2" type="ORF">KC19_1G162200</name>
</gene>
<evidence type="ECO:0000256" key="1">
    <source>
        <dbReference type="SAM" id="Phobius"/>
    </source>
</evidence>
<dbReference type="EMBL" id="CM026421">
    <property type="protein sequence ID" value="KAG0591266.1"/>
    <property type="molecule type" value="Genomic_DNA"/>
</dbReference>
<sequence length="162" mass="18626">MHHCNNTRHSGITSHHLHSVTCSCCTKLRHTFSRIRQEQHQNYYFETCHFHRHCQPVKGLQRPCNRSGAWLSILVAGVVSHIFTSWVLRWWFCVSLLSGSRVSGSVSMLVQVGFCAVMVWVNMMFGKDFFLISVVDVSKKFGFVSLGLVYWARNGSYVCLRP</sequence>
<evidence type="ECO:0000313" key="3">
    <source>
        <dbReference type="Proteomes" id="UP000822688"/>
    </source>
</evidence>
<feature type="transmembrane region" description="Helical" evidence="1">
    <location>
        <begin position="104"/>
        <end position="122"/>
    </location>
</feature>
<accession>A0A8T0J7Q4</accession>
<feature type="transmembrane region" description="Helical" evidence="1">
    <location>
        <begin position="129"/>
        <end position="152"/>
    </location>
</feature>
<dbReference type="Proteomes" id="UP000822688">
    <property type="component" value="Chromosome 1"/>
</dbReference>
<keyword evidence="3" id="KW-1185">Reference proteome</keyword>
<organism evidence="2 3">
    <name type="scientific">Ceratodon purpureus</name>
    <name type="common">Fire moss</name>
    <name type="synonym">Dicranum purpureum</name>
    <dbReference type="NCBI Taxonomy" id="3225"/>
    <lineage>
        <taxon>Eukaryota</taxon>
        <taxon>Viridiplantae</taxon>
        <taxon>Streptophyta</taxon>
        <taxon>Embryophyta</taxon>
        <taxon>Bryophyta</taxon>
        <taxon>Bryophytina</taxon>
        <taxon>Bryopsida</taxon>
        <taxon>Dicranidae</taxon>
        <taxon>Pseudoditrichales</taxon>
        <taxon>Ditrichaceae</taxon>
        <taxon>Ceratodon</taxon>
    </lineage>
</organism>
<feature type="transmembrane region" description="Helical" evidence="1">
    <location>
        <begin position="68"/>
        <end position="92"/>
    </location>
</feature>
<evidence type="ECO:0000313" key="2">
    <source>
        <dbReference type="EMBL" id="KAG0591266.1"/>
    </source>
</evidence>
<proteinExistence type="predicted"/>
<reference evidence="2" key="1">
    <citation type="submission" date="2020-06" db="EMBL/GenBank/DDBJ databases">
        <title>WGS assembly of Ceratodon purpureus strain R40.</title>
        <authorList>
            <person name="Carey S.B."/>
            <person name="Jenkins J."/>
            <person name="Shu S."/>
            <person name="Lovell J.T."/>
            <person name="Sreedasyam A."/>
            <person name="Maumus F."/>
            <person name="Tiley G.P."/>
            <person name="Fernandez-Pozo N."/>
            <person name="Barry K."/>
            <person name="Chen C."/>
            <person name="Wang M."/>
            <person name="Lipzen A."/>
            <person name="Daum C."/>
            <person name="Saski C.A."/>
            <person name="Payton A.C."/>
            <person name="Mcbreen J.C."/>
            <person name="Conrad R.E."/>
            <person name="Kollar L.M."/>
            <person name="Olsson S."/>
            <person name="Huttunen S."/>
            <person name="Landis J.B."/>
            <person name="Wickett N.J."/>
            <person name="Johnson M.G."/>
            <person name="Rensing S.A."/>
            <person name="Grimwood J."/>
            <person name="Schmutz J."/>
            <person name="Mcdaniel S.F."/>
        </authorList>
    </citation>
    <scope>NUCLEOTIDE SEQUENCE</scope>
    <source>
        <strain evidence="2">R40</strain>
    </source>
</reference>
<dbReference type="AlphaFoldDB" id="A0A8T0J7Q4"/>